<name>A0AAD4GYN5_ASPNN</name>
<protein>
    <submittedName>
        <fullName evidence="2">Uncharacterized protein</fullName>
    </submittedName>
</protein>
<reference evidence="2" key="2">
    <citation type="submission" date="2020-02" db="EMBL/GenBank/DDBJ databases">
        <authorList>
            <person name="Gilchrist C.L.M."/>
            <person name="Chooi Y.-H."/>
        </authorList>
    </citation>
    <scope>NUCLEOTIDE SEQUENCE</scope>
    <source>
        <strain evidence="2">MST-FP2251</strain>
    </source>
</reference>
<sequence length="67" mass="7539">MSTTTKKYYCDSGKCIDRTGRTRSATGRGIEIFRVRVWVGDGDAKPQEHENDAQIDWLPGSYDPSQS</sequence>
<keyword evidence="3" id="KW-1185">Reference proteome</keyword>
<proteinExistence type="predicted"/>
<feature type="compositionally biased region" description="Basic and acidic residues" evidence="1">
    <location>
        <begin position="43"/>
        <end position="52"/>
    </location>
</feature>
<dbReference type="EMBL" id="VCAU01000010">
    <property type="protein sequence ID" value="KAF9892813.1"/>
    <property type="molecule type" value="Genomic_DNA"/>
</dbReference>
<comment type="caution">
    <text evidence="2">The sequence shown here is derived from an EMBL/GenBank/DDBJ whole genome shotgun (WGS) entry which is preliminary data.</text>
</comment>
<evidence type="ECO:0000313" key="2">
    <source>
        <dbReference type="EMBL" id="KAF9892813.1"/>
    </source>
</evidence>
<evidence type="ECO:0000256" key="1">
    <source>
        <dbReference type="SAM" id="MobiDB-lite"/>
    </source>
</evidence>
<accession>A0AAD4GYN5</accession>
<evidence type="ECO:0000313" key="3">
    <source>
        <dbReference type="Proteomes" id="UP001194746"/>
    </source>
</evidence>
<organism evidence="2 3">
    <name type="scientific">Aspergillus nanangensis</name>
    <dbReference type="NCBI Taxonomy" id="2582783"/>
    <lineage>
        <taxon>Eukaryota</taxon>
        <taxon>Fungi</taxon>
        <taxon>Dikarya</taxon>
        <taxon>Ascomycota</taxon>
        <taxon>Pezizomycotina</taxon>
        <taxon>Eurotiomycetes</taxon>
        <taxon>Eurotiomycetidae</taxon>
        <taxon>Eurotiales</taxon>
        <taxon>Aspergillaceae</taxon>
        <taxon>Aspergillus</taxon>
        <taxon>Aspergillus subgen. Circumdati</taxon>
    </lineage>
</organism>
<feature type="region of interest" description="Disordered" evidence="1">
    <location>
        <begin position="43"/>
        <end position="67"/>
    </location>
</feature>
<dbReference type="Proteomes" id="UP001194746">
    <property type="component" value="Unassembled WGS sequence"/>
</dbReference>
<dbReference type="AlphaFoldDB" id="A0AAD4GYN5"/>
<gene>
    <name evidence="2" type="ORF">FE257_000402</name>
</gene>
<reference evidence="2" key="1">
    <citation type="journal article" date="2019" name="Beilstein J. Org. Chem.">
        <title>Nanangenines: drimane sesquiterpenoids as the dominant metabolite cohort of a novel Australian fungus, Aspergillus nanangensis.</title>
        <authorList>
            <person name="Lacey H.J."/>
            <person name="Gilchrist C.L.M."/>
            <person name="Crombie A."/>
            <person name="Kalaitzis J.A."/>
            <person name="Vuong D."/>
            <person name="Rutledge P.J."/>
            <person name="Turner P."/>
            <person name="Pitt J.I."/>
            <person name="Lacey E."/>
            <person name="Chooi Y.H."/>
            <person name="Piggott A.M."/>
        </authorList>
    </citation>
    <scope>NUCLEOTIDE SEQUENCE</scope>
    <source>
        <strain evidence="2">MST-FP2251</strain>
    </source>
</reference>